<accession>A0A166PLN3</accession>
<dbReference type="OrthoDB" id="3192693at2759"/>
<dbReference type="Proteomes" id="UP000076532">
    <property type="component" value="Unassembled WGS sequence"/>
</dbReference>
<keyword evidence="4" id="KW-1185">Reference proteome</keyword>
<organism evidence="3 4">
    <name type="scientific">Athelia psychrophila</name>
    <dbReference type="NCBI Taxonomy" id="1759441"/>
    <lineage>
        <taxon>Eukaryota</taxon>
        <taxon>Fungi</taxon>
        <taxon>Dikarya</taxon>
        <taxon>Basidiomycota</taxon>
        <taxon>Agaricomycotina</taxon>
        <taxon>Agaricomycetes</taxon>
        <taxon>Agaricomycetidae</taxon>
        <taxon>Atheliales</taxon>
        <taxon>Atheliaceae</taxon>
        <taxon>Athelia</taxon>
    </lineage>
</organism>
<evidence type="ECO:0000256" key="1">
    <source>
        <dbReference type="SAM" id="Phobius"/>
    </source>
</evidence>
<sequence length="151" mass="17094">MWWWAGFGLVLFGNKKSSIGIAYADYFNPLPLQTITLIVAVIGFCLRLYLNNGIVGDEQFSETAVKPFYDGYLSELKEWSAIEPVVTEKVRRKQFKRALYAYLSLVAGASVHKVTGMSQEAKLRARMNLLDREVDTGSEDEDDRGMQSEEI</sequence>
<keyword evidence="1" id="KW-1133">Transmembrane helix</keyword>
<evidence type="ECO:0000259" key="2">
    <source>
        <dbReference type="Pfam" id="PF20149"/>
    </source>
</evidence>
<dbReference type="Pfam" id="PF20149">
    <property type="entry name" value="DUF6532"/>
    <property type="match status" value="1"/>
</dbReference>
<evidence type="ECO:0000313" key="4">
    <source>
        <dbReference type="Proteomes" id="UP000076532"/>
    </source>
</evidence>
<evidence type="ECO:0000313" key="3">
    <source>
        <dbReference type="EMBL" id="KZP26220.1"/>
    </source>
</evidence>
<dbReference type="InterPro" id="IPR045341">
    <property type="entry name" value="DUF6532"/>
</dbReference>
<protein>
    <recommendedName>
        <fullName evidence="2">DUF6532 domain-containing protein</fullName>
    </recommendedName>
</protein>
<dbReference type="AlphaFoldDB" id="A0A166PLN3"/>
<keyword evidence="1" id="KW-0472">Membrane</keyword>
<feature type="domain" description="DUF6532" evidence="2">
    <location>
        <begin position="10"/>
        <end position="79"/>
    </location>
</feature>
<gene>
    <name evidence="3" type="ORF">FIBSPDRAFT_1005545</name>
</gene>
<reference evidence="3 4" key="1">
    <citation type="journal article" date="2016" name="Mol. Biol. Evol.">
        <title>Comparative Genomics of Early-Diverging Mushroom-Forming Fungi Provides Insights into the Origins of Lignocellulose Decay Capabilities.</title>
        <authorList>
            <person name="Nagy L.G."/>
            <person name="Riley R."/>
            <person name="Tritt A."/>
            <person name="Adam C."/>
            <person name="Daum C."/>
            <person name="Floudas D."/>
            <person name="Sun H."/>
            <person name="Yadav J.S."/>
            <person name="Pangilinan J."/>
            <person name="Larsson K.H."/>
            <person name="Matsuura K."/>
            <person name="Barry K."/>
            <person name="Labutti K."/>
            <person name="Kuo R."/>
            <person name="Ohm R.A."/>
            <person name="Bhattacharya S.S."/>
            <person name="Shirouzu T."/>
            <person name="Yoshinaga Y."/>
            <person name="Martin F.M."/>
            <person name="Grigoriev I.V."/>
            <person name="Hibbett D.S."/>
        </authorList>
    </citation>
    <scope>NUCLEOTIDE SEQUENCE [LARGE SCALE GENOMIC DNA]</scope>
    <source>
        <strain evidence="3 4">CBS 109695</strain>
    </source>
</reference>
<dbReference type="EMBL" id="KV417516">
    <property type="protein sequence ID" value="KZP26220.1"/>
    <property type="molecule type" value="Genomic_DNA"/>
</dbReference>
<proteinExistence type="predicted"/>
<name>A0A166PLN3_9AGAM</name>
<feature type="transmembrane region" description="Helical" evidence="1">
    <location>
        <begin position="30"/>
        <end position="50"/>
    </location>
</feature>
<dbReference type="STRING" id="436010.A0A166PLN3"/>
<keyword evidence="1" id="KW-0812">Transmembrane</keyword>